<protein>
    <recommendedName>
        <fullName evidence="9">Endoglucanase</fullName>
        <ecNumber evidence="9">3.2.1.4</ecNumber>
    </recommendedName>
</protein>
<evidence type="ECO:0000256" key="8">
    <source>
        <dbReference type="PROSITE-ProRule" id="PRU10060"/>
    </source>
</evidence>
<feature type="domain" description="Glycoside hydrolase family 9" evidence="10">
    <location>
        <begin position="24"/>
        <end position="445"/>
    </location>
</feature>
<dbReference type="GO" id="GO:0008810">
    <property type="term" value="F:cellulase activity"/>
    <property type="evidence" value="ECO:0007669"/>
    <property type="project" value="UniProtKB-EC"/>
</dbReference>
<reference evidence="11 12" key="1">
    <citation type="submission" date="2024-03" db="EMBL/GenBank/DDBJ databases">
        <title>The genome assembly and annotation of the cricket Gryllus longicercus Weissman &amp; Gray.</title>
        <authorList>
            <person name="Szrajer S."/>
            <person name="Gray D."/>
            <person name="Ylla G."/>
        </authorList>
    </citation>
    <scope>NUCLEOTIDE SEQUENCE [LARGE SCALE GENOMIC DNA]</scope>
    <source>
        <strain evidence="11">DAG 2021-001</strain>
        <tissue evidence="11">Whole body minus gut</tissue>
    </source>
</reference>
<proteinExistence type="inferred from homology"/>
<dbReference type="EC" id="3.2.1.4" evidence="9"/>
<comment type="caution">
    <text evidence="11">The sequence shown here is derived from an EMBL/GenBank/DDBJ whole genome shotgun (WGS) entry which is preliminary data.</text>
</comment>
<evidence type="ECO:0000256" key="7">
    <source>
        <dbReference type="ARBA" id="ARBA00023326"/>
    </source>
</evidence>
<evidence type="ECO:0000256" key="5">
    <source>
        <dbReference type="ARBA" id="ARBA00023277"/>
    </source>
</evidence>
<dbReference type="Proteomes" id="UP001378592">
    <property type="component" value="Unassembled WGS sequence"/>
</dbReference>
<comment type="catalytic activity">
    <reaction evidence="1 9">
        <text>Endohydrolysis of (1-&gt;4)-beta-D-glucosidic linkages in cellulose, lichenin and cereal beta-D-glucans.</text>
        <dbReference type="EC" id="3.2.1.4"/>
    </reaction>
</comment>
<evidence type="ECO:0000256" key="9">
    <source>
        <dbReference type="RuleBase" id="RU361166"/>
    </source>
</evidence>
<dbReference type="GO" id="GO:0030245">
    <property type="term" value="P:cellulose catabolic process"/>
    <property type="evidence" value="ECO:0007669"/>
    <property type="project" value="UniProtKB-KW"/>
</dbReference>
<gene>
    <name evidence="11" type="ORF">R5R35_010199</name>
</gene>
<feature type="signal peptide" evidence="9">
    <location>
        <begin position="1"/>
        <end position="19"/>
    </location>
</feature>
<evidence type="ECO:0000256" key="4">
    <source>
        <dbReference type="ARBA" id="ARBA00023001"/>
    </source>
</evidence>
<dbReference type="SUPFAM" id="SSF48208">
    <property type="entry name" value="Six-hairpin glycosidases"/>
    <property type="match status" value="1"/>
</dbReference>
<feature type="active site" evidence="8">
    <location>
        <position position="423"/>
    </location>
</feature>
<accession>A0AAN9VPT1</accession>
<dbReference type="InterPro" id="IPR012341">
    <property type="entry name" value="6hp_glycosidase-like_sf"/>
</dbReference>
<organism evidence="11 12">
    <name type="scientific">Gryllus longicercus</name>
    <dbReference type="NCBI Taxonomy" id="2509291"/>
    <lineage>
        <taxon>Eukaryota</taxon>
        <taxon>Metazoa</taxon>
        <taxon>Ecdysozoa</taxon>
        <taxon>Arthropoda</taxon>
        <taxon>Hexapoda</taxon>
        <taxon>Insecta</taxon>
        <taxon>Pterygota</taxon>
        <taxon>Neoptera</taxon>
        <taxon>Polyneoptera</taxon>
        <taxon>Orthoptera</taxon>
        <taxon>Ensifera</taxon>
        <taxon>Gryllidea</taxon>
        <taxon>Grylloidea</taxon>
        <taxon>Gryllidae</taxon>
        <taxon>Gryllinae</taxon>
        <taxon>Gryllus</taxon>
    </lineage>
</organism>
<keyword evidence="7 8" id="KW-0624">Polysaccharide degradation</keyword>
<keyword evidence="9" id="KW-0732">Signal</keyword>
<dbReference type="InterPro" id="IPR001701">
    <property type="entry name" value="Glyco_hydro_9"/>
</dbReference>
<evidence type="ECO:0000313" key="12">
    <source>
        <dbReference type="Proteomes" id="UP001378592"/>
    </source>
</evidence>
<keyword evidence="4 9" id="KW-0136">Cellulose degradation</keyword>
<name>A0AAN9VPT1_9ORTH</name>
<evidence type="ECO:0000256" key="6">
    <source>
        <dbReference type="ARBA" id="ARBA00023295"/>
    </source>
</evidence>
<dbReference type="InterPro" id="IPR033126">
    <property type="entry name" value="Glyco_hydro_9_Asp/Glu_AS"/>
</dbReference>
<evidence type="ECO:0000313" key="11">
    <source>
        <dbReference type="EMBL" id="KAK7868028.1"/>
    </source>
</evidence>
<feature type="chain" id="PRO_5042673557" description="Endoglucanase" evidence="9">
    <location>
        <begin position="20"/>
        <end position="453"/>
    </location>
</feature>
<dbReference type="EMBL" id="JAZDUA010000102">
    <property type="protein sequence ID" value="KAK7868028.1"/>
    <property type="molecule type" value="Genomic_DNA"/>
</dbReference>
<comment type="similarity">
    <text evidence="2 8 9">Belongs to the glycosyl hydrolase 9 (cellulase E) family.</text>
</comment>
<evidence type="ECO:0000259" key="10">
    <source>
        <dbReference type="Pfam" id="PF00759"/>
    </source>
</evidence>
<evidence type="ECO:0000256" key="1">
    <source>
        <dbReference type="ARBA" id="ARBA00000966"/>
    </source>
</evidence>
<keyword evidence="5 8" id="KW-0119">Carbohydrate metabolism</keyword>
<evidence type="ECO:0000256" key="2">
    <source>
        <dbReference type="ARBA" id="ARBA00007072"/>
    </source>
</evidence>
<dbReference type="AlphaFoldDB" id="A0AAN9VPT1"/>
<dbReference type="Gene3D" id="1.50.10.10">
    <property type="match status" value="1"/>
</dbReference>
<dbReference type="PROSITE" id="PS00698">
    <property type="entry name" value="GH9_3"/>
    <property type="match status" value="1"/>
</dbReference>
<feature type="active site" evidence="8">
    <location>
        <position position="432"/>
    </location>
</feature>
<dbReference type="InterPro" id="IPR008928">
    <property type="entry name" value="6-hairpin_glycosidase_sf"/>
</dbReference>
<keyword evidence="6 8" id="KW-0326">Glycosidase</keyword>
<dbReference type="PANTHER" id="PTHR22298">
    <property type="entry name" value="ENDO-1,4-BETA-GLUCANASE"/>
    <property type="match status" value="1"/>
</dbReference>
<dbReference type="Pfam" id="PF00759">
    <property type="entry name" value="Glyco_hydro_9"/>
    <property type="match status" value="1"/>
</dbReference>
<evidence type="ECO:0000256" key="3">
    <source>
        <dbReference type="ARBA" id="ARBA00022801"/>
    </source>
</evidence>
<keyword evidence="12" id="KW-1185">Reference proteome</keyword>
<keyword evidence="3 8" id="KW-0378">Hydrolase</keyword>
<sequence>MQLIRCALVLVGVCAFVQGGNYDYADLIRKSLLFYQAQRSGRLSGMDPLVSWRKDSALNDRGNNGEDLTGGYYDAGDFVKFGFPMAYTITMLSWGVIDYENTYSSIGALNEARAAIKWGTDYFIKAHVSANELYGQVGNGGADHSWWGRPEDMTMDRPAYKIDTGRPGSDLAAETAAAMAAASIVFRNADSNYANTLLQHARELYNFADSYRGKYSDSINDAAAFYNSYSYEDELVWGAIWLWRATNDQNYLNKATQYYNQYGIQYKTSPLSWDDKSTGASALLAKLTGGDQYKSAVQSFCDGFYYNQQKTPKGLIWYSDWGSLRQSLNAVWVCLQAADAGVKSGEYRSLGKIQLDYALGDAGRSYVVGFGNNPPSHEQHRAASCPDAPAACDWNTYNGGQSNYHVLYGALVGGPDANDYYNDVRNDYVHNEVACDYNAGFQNVLASLKANGY</sequence>